<keyword evidence="2" id="KW-1185">Reference proteome</keyword>
<organism evidence="1 2">
    <name type="scientific">Luteibacter jiangsuensis</name>
    <dbReference type="NCBI Taxonomy" id="637577"/>
    <lineage>
        <taxon>Bacteria</taxon>
        <taxon>Pseudomonadati</taxon>
        <taxon>Pseudomonadota</taxon>
        <taxon>Gammaproteobacteria</taxon>
        <taxon>Lysobacterales</taxon>
        <taxon>Rhodanobacteraceae</taxon>
        <taxon>Luteibacter</taxon>
    </lineage>
</organism>
<sequence>MSSEGITSGSAFLTASAQSFFAQTYQTNSILLGQPIDRSLNWSPSLSFKIHNHRMIVAEVSPDKPYPLILRMRRADILALNMPIAIYSVCTEQAYLDDQSQVKELVSHGYGLLTVDAEGNVTRRNPCVPLIQLIPSSEFADAMKGLPRSLRTRLAESFERYNSDPLSGASDIAEVFEGLVLKAGRDAVKKGWLAKSDASAGAPAKTLLAMQQGPQFKNAAAAIGGVQSYISELTCPH</sequence>
<reference evidence="1 2" key="1">
    <citation type="journal article" date="2011" name="Curr. Microbiol.">
        <title>Luteibacter jiangsuensis sp. nov.: a methamidophos-degrading bacterium isolated from a methamidophos-manufacturing factory.</title>
        <authorList>
            <person name="Wang L."/>
            <person name="Wang G.L."/>
            <person name="Li S.P."/>
            <person name="Jiang J.D."/>
        </authorList>
    </citation>
    <scope>NUCLEOTIDE SEQUENCE [LARGE SCALE GENOMIC DNA]</scope>
    <source>
        <strain evidence="1 2">CGMCC 1.10133</strain>
    </source>
</reference>
<dbReference type="Proteomes" id="UP001429601">
    <property type="component" value="Unassembled WGS sequence"/>
</dbReference>
<name>A0ABX0QAQ7_9GAMM</name>
<dbReference type="EMBL" id="JAAQQR010000007">
    <property type="protein sequence ID" value="NID06148.1"/>
    <property type="molecule type" value="Genomic_DNA"/>
</dbReference>
<proteinExistence type="predicted"/>
<evidence type="ECO:0000313" key="1">
    <source>
        <dbReference type="EMBL" id="NID06148.1"/>
    </source>
</evidence>
<dbReference type="RefSeq" id="WP_167128076.1">
    <property type="nucleotide sequence ID" value="NZ_JAAQQR010000007.1"/>
</dbReference>
<accession>A0ABX0QAQ7</accession>
<gene>
    <name evidence="1" type="ORF">HBF26_14740</name>
</gene>
<comment type="caution">
    <text evidence="1">The sequence shown here is derived from an EMBL/GenBank/DDBJ whole genome shotgun (WGS) entry which is preliminary data.</text>
</comment>
<evidence type="ECO:0000313" key="2">
    <source>
        <dbReference type="Proteomes" id="UP001429601"/>
    </source>
</evidence>
<protein>
    <submittedName>
        <fullName evidence="1">Uncharacterized protein</fullName>
    </submittedName>
</protein>